<dbReference type="Pfam" id="PF13193">
    <property type="entry name" value="AMP-binding_C"/>
    <property type="match status" value="1"/>
</dbReference>
<evidence type="ECO:0000259" key="1">
    <source>
        <dbReference type="Pfam" id="PF13193"/>
    </source>
</evidence>
<dbReference type="PATRIC" id="fig|1299334.3.peg.6549"/>
<dbReference type="InterPro" id="IPR045851">
    <property type="entry name" value="AMP-bd_C_sf"/>
</dbReference>
<dbReference type="SUPFAM" id="SSF56801">
    <property type="entry name" value="Acetyl-CoA synthetase-like"/>
    <property type="match status" value="1"/>
</dbReference>
<protein>
    <recommendedName>
        <fullName evidence="1">AMP-binding enzyme C-terminal domain-containing protein</fullName>
    </recommendedName>
</protein>
<dbReference type="Gene3D" id="3.30.300.30">
    <property type="match status" value="1"/>
</dbReference>
<dbReference type="EMBL" id="JAOB01000060">
    <property type="protein sequence ID" value="EUA30617.1"/>
    <property type="molecule type" value="Genomic_DNA"/>
</dbReference>
<sequence>MPRPGQTPTLAAVQECARKKLAGYKVPRRLVIVDELPMLASGKVDKKRLRADLAKGMD</sequence>
<reference evidence="2" key="1">
    <citation type="submission" date="2014-01" db="EMBL/GenBank/DDBJ databases">
        <authorList>
            <person name="Brown-Elliot B."/>
            <person name="Wallace R."/>
            <person name="Lenaerts A."/>
            <person name="Ordway D."/>
            <person name="DeGroote M.A."/>
            <person name="Parker T."/>
            <person name="Sizemore C."/>
            <person name="Tallon L.J."/>
            <person name="Sadzewicz L.K."/>
            <person name="Sengamalay N."/>
            <person name="Fraser C.M."/>
            <person name="Hine E."/>
            <person name="Shefchek K.A."/>
            <person name="Das S.P."/>
            <person name="Tettelin H."/>
        </authorList>
    </citation>
    <scope>NUCLEOTIDE SEQUENCE [LARGE SCALE GENOMIC DNA]</scope>
    <source>
        <strain evidence="2">4042</strain>
    </source>
</reference>
<gene>
    <name evidence="2" type="ORF">I553_4874</name>
</gene>
<organism evidence="2">
    <name type="scientific">Mycobacterium xenopi 4042</name>
    <dbReference type="NCBI Taxonomy" id="1299334"/>
    <lineage>
        <taxon>Bacteria</taxon>
        <taxon>Bacillati</taxon>
        <taxon>Actinomycetota</taxon>
        <taxon>Actinomycetes</taxon>
        <taxon>Mycobacteriales</taxon>
        <taxon>Mycobacteriaceae</taxon>
        <taxon>Mycobacterium</taxon>
    </lineage>
</organism>
<proteinExistence type="predicted"/>
<dbReference type="InterPro" id="IPR025110">
    <property type="entry name" value="AMP-bd_C"/>
</dbReference>
<accession>X8AFC5</accession>
<name>X8AFC5_MYCXE</name>
<dbReference type="AlphaFoldDB" id="X8AFC5"/>
<evidence type="ECO:0000313" key="2">
    <source>
        <dbReference type="EMBL" id="EUA30617.1"/>
    </source>
</evidence>
<feature type="domain" description="AMP-binding enzyme C-terminal" evidence="1">
    <location>
        <begin position="2"/>
        <end position="43"/>
    </location>
</feature>
<comment type="caution">
    <text evidence="2">The sequence shown here is derived from an EMBL/GenBank/DDBJ whole genome shotgun (WGS) entry which is preliminary data.</text>
</comment>